<protein>
    <submittedName>
        <fullName evidence="2">Type II toxin-antitoxin system VapC family toxin</fullName>
    </submittedName>
</protein>
<dbReference type="InterPro" id="IPR002716">
    <property type="entry name" value="PIN_dom"/>
</dbReference>
<dbReference type="InterPro" id="IPR029060">
    <property type="entry name" value="PIN-like_dom_sf"/>
</dbReference>
<dbReference type="Gene3D" id="3.40.50.1010">
    <property type="entry name" value="5'-nuclease"/>
    <property type="match status" value="1"/>
</dbReference>
<evidence type="ECO:0000259" key="1">
    <source>
        <dbReference type="Pfam" id="PF01850"/>
    </source>
</evidence>
<dbReference type="EMBL" id="JAMXFF010000011">
    <property type="protein sequence ID" value="MCT7966533.1"/>
    <property type="molecule type" value="Genomic_DNA"/>
</dbReference>
<gene>
    <name evidence="2" type="ORF">NG799_09335</name>
</gene>
<reference evidence="2 3" key="1">
    <citation type="journal article" date="2022" name="Front. Microbiol.">
        <title>High genomic differentiation and limited gene flow indicate recent cryptic speciation within the genus Laspinema (cyanobacteria).</title>
        <authorList>
            <person name="Stanojkovic A."/>
            <person name="Skoupy S."/>
            <person name="Skaloud P."/>
            <person name="Dvorak P."/>
        </authorList>
    </citation>
    <scope>NUCLEOTIDE SEQUENCE [LARGE SCALE GENOMIC DNA]</scope>
    <source>
        <strain evidence="2 3">D2a</strain>
    </source>
</reference>
<keyword evidence="3" id="KW-1185">Reference proteome</keyword>
<evidence type="ECO:0000313" key="3">
    <source>
        <dbReference type="Proteomes" id="UP001525890"/>
    </source>
</evidence>
<organism evidence="2 3">
    <name type="scientific">Laspinema palackyanum D2a</name>
    <dbReference type="NCBI Taxonomy" id="2953684"/>
    <lineage>
        <taxon>Bacteria</taxon>
        <taxon>Bacillati</taxon>
        <taxon>Cyanobacteriota</taxon>
        <taxon>Cyanophyceae</taxon>
        <taxon>Oscillatoriophycideae</taxon>
        <taxon>Oscillatoriales</taxon>
        <taxon>Laspinemataceae</taxon>
        <taxon>Laspinema</taxon>
        <taxon>Laspinema palackyanum</taxon>
    </lineage>
</organism>
<dbReference type="PANTHER" id="PTHR36173:SF1">
    <property type="entry name" value="RIBONUCLEASE VAPC22"/>
    <property type="match status" value="1"/>
</dbReference>
<dbReference type="PANTHER" id="PTHR36173">
    <property type="entry name" value="RIBONUCLEASE VAPC16-RELATED"/>
    <property type="match status" value="1"/>
</dbReference>
<dbReference type="SUPFAM" id="SSF88723">
    <property type="entry name" value="PIN domain-like"/>
    <property type="match status" value="1"/>
</dbReference>
<dbReference type="CDD" id="cd09872">
    <property type="entry name" value="PIN_Sll0205-like"/>
    <property type="match status" value="1"/>
</dbReference>
<dbReference type="RefSeq" id="WP_368006174.1">
    <property type="nucleotide sequence ID" value="NZ_JAMXFF010000011.1"/>
</dbReference>
<proteinExistence type="predicted"/>
<dbReference type="Pfam" id="PF01850">
    <property type="entry name" value="PIN"/>
    <property type="match status" value="1"/>
</dbReference>
<dbReference type="InterPro" id="IPR052919">
    <property type="entry name" value="TA_system_RNase"/>
</dbReference>
<accession>A0ABT2MP71</accession>
<comment type="caution">
    <text evidence="2">The sequence shown here is derived from an EMBL/GenBank/DDBJ whole genome shotgun (WGS) entry which is preliminary data.</text>
</comment>
<evidence type="ECO:0000313" key="2">
    <source>
        <dbReference type="EMBL" id="MCT7966533.1"/>
    </source>
</evidence>
<sequence>MTAVVADTHTIIWYLRENALLSPSALNALDNALGGNSPIYVSAISIVEVSYLVERYRLPEEAFGELINALSDPETGLVVASLDLITAQTLRQIPRDVVPDMPDRIIAATALSLNLPLVTRDRKIQALRTIQTIW</sequence>
<dbReference type="Proteomes" id="UP001525890">
    <property type="component" value="Unassembled WGS sequence"/>
</dbReference>
<dbReference type="InterPro" id="IPR041705">
    <property type="entry name" value="PIN_Sll0205"/>
</dbReference>
<name>A0ABT2MP71_9CYAN</name>
<feature type="domain" description="PIN" evidence="1">
    <location>
        <begin position="4"/>
        <end position="126"/>
    </location>
</feature>